<dbReference type="OrthoDB" id="3238884at2"/>
<keyword evidence="1" id="KW-0472">Membrane</keyword>
<organism evidence="2 3">
    <name type="scientific">Bifidobacterium italicum</name>
    <dbReference type="NCBI Taxonomy" id="1960968"/>
    <lineage>
        <taxon>Bacteria</taxon>
        <taxon>Bacillati</taxon>
        <taxon>Actinomycetota</taxon>
        <taxon>Actinomycetes</taxon>
        <taxon>Bifidobacteriales</taxon>
        <taxon>Bifidobacteriaceae</taxon>
        <taxon>Bifidobacterium</taxon>
    </lineage>
</organism>
<evidence type="ECO:0000313" key="2">
    <source>
        <dbReference type="EMBL" id="PAU69957.1"/>
    </source>
</evidence>
<keyword evidence="3" id="KW-1185">Reference proteome</keyword>
<sequence length="166" mass="18377">MGARFHRPPEWISWVLGLVAVLDILPLLVTAFFVVIAAENHVSDLPSDCDPDHCSATPEQNSRDLTIMCWSVVFWLAAVYLIYRLLLACLDAHRTCNERLIAAALCVAGLAAILTITYRTLGPWVQHNDVITAYVAAALVLACFPAYLAVRHQYFESLPPQSAERA</sequence>
<protein>
    <recommendedName>
        <fullName evidence="4">Transmembrane protein</fullName>
    </recommendedName>
</protein>
<evidence type="ECO:0008006" key="4">
    <source>
        <dbReference type="Google" id="ProtNLM"/>
    </source>
</evidence>
<evidence type="ECO:0000313" key="3">
    <source>
        <dbReference type="Proteomes" id="UP000217986"/>
    </source>
</evidence>
<name>A0A2A2ELT5_9BIFI</name>
<feature type="transmembrane region" description="Helical" evidence="1">
    <location>
        <begin position="12"/>
        <end position="38"/>
    </location>
</feature>
<feature type="transmembrane region" description="Helical" evidence="1">
    <location>
        <begin position="65"/>
        <end position="87"/>
    </location>
</feature>
<keyword evidence="1" id="KW-1133">Transmembrane helix</keyword>
<proteinExistence type="predicted"/>
<dbReference type="Proteomes" id="UP000217986">
    <property type="component" value="Unassembled WGS sequence"/>
</dbReference>
<dbReference type="RefSeq" id="WP_133064590.1">
    <property type="nucleotide sequence ID" value="NZ_MVOG01000005.1"/>
</dbReference>
<comment type="caution">
    <text evidence="2">The sequence shown here is derived from an EMBL/GenBank/DDBJ whole genome shotgun (WGS) entry which is preliminary data.</text>
</comment>
<feature type="transmembrane region" description="Helical" evidence="1">
    <location>
        <begin position="99"/>
        <end position="118"/>
    </location>
</feature>
<evidence type="ECO:0000256" key="1">
    <source>
        <dbReference type="SAM" id="Phobius"/>
    </source>
</evidence>
<gene>
    <name evidence="2" type="ORF">B1400_0492</name>
</gene>
<feature type="transmembrane region" description="Helical" evidence="1">
    <location>
        <begin position="130"/>
        <end position="150"/>
    </location>
</feature>
<dbReference type="AlphaFoldDB" id="A0A2A2ELT5"/>
<dbReference type="EMBL" id="MVOG01000005">
    <property type="protein sequence ID" value="PAU69957.1"/>
    <property type="molecule type" value="Genomic_DNA"/>
</dbReference>
<keyword evidence="1" id="KW-0812">Transmembrane</keyword>
<accession>A0A2A2ELT5</accession>
<reference evidence="2 3" key="1">
    <citation type="journal article" date="2017" name="ISME J.">
        <title>Unveiling bifidobacterial biogeography across the mammalian branch of the tree of life.</title>
        <authorList>
            <person name="Milani C."/>
            <person name="Mangifesta M."/>
            <person name="Mancabelli L."/>
            <person name="Lugli G.A."/>
            <person name="James K."/>
            <person name="Duranti S."/>
            <person name="Turroni F."/>
            <person name="Ferrario C."/>
            <person name="Ossiprandi M.C."/>
            <person name="van Sinderen D."/>
            <person name="Ventura M."/>
        </authorList>
    </citation>
    <scope>NUCLEOTIDE SEQUENCE [LARGE SCALE GENOMIC DNA]</scope>
    <source>
        <strain evidence="2 3">70</strain>
    </source>
</reference>